<sequence>MTAPYRQSALQDTVTTGPDAVTAGPDSALRAVASPAFGATSDPKALAEIARQVRIKIVKTIAKAGLGHVGGDLSVTDILTTLYFGVLDIDPANPAKPNRDRFILSKGHCAAAFYSVLSLRGFFDPEAVDTFMQPLAALNGHPNRRKIPGVEANTGPLGHGLPISVGAAVGARLAGQDWRTFVVLGDGELQEGSNWEAVMTAGHRRLANLTAIVDRNRFQQGAGTEATNTLEPLADKFRSFGWEVIDIDGHDTAALLKVLAARGTDKPRAVIAKTYKGRGVSFMEDRVEWHHKVPSAEQVELALKELSS</sequence>
<name>A0ABQ6CU22_9HYPH</name>
<evidence type="ECO:0000256" key="2">
    <source>
        <dbReference type="ARBA" id="ARBA00007131"/>
    </source>
</evidence>
<dbReference type="PANTHER" id="PTHR47514">
    <property type="entry name" value="TRANSKETOLASE N-TERMINAL SECTION-RELATED"/>
    <property type="match status" value="1"/>
</dbReference>
<dbReference type="CDD" id="cd02012">
    <property type="entry name" value="TPP_TK"/>
    <property type="match status" value="1"/>
</dbReference>
<evidence type="ECO:0000313" key="6">
    <source>
        <dbReference type="Proteomes" id="UP001156882"/>
    </source>
</evidence>
<keyword evidence="6" id="KW-1185">Reference proteome</keyword>
<gene>
    <name evidence="5" type="primary">tktB</name>
    <name evidence="5" type="ORF">GCM10007874_47640</name>
</gene>
<dbReference type="InterPro" id="IPR005474">
    <property type="entry name" value="Transketolase_N"/>
</dbReference>
<proteinExistence type="inferred from homology"/>
<dbReference type="SUPFAM" id="SSF52518">
    <property type="entry name" value="Thiamin diphosphate-binding fold (THDP-binding)"/>
    <property type="match status" value="1"/>
</dbReference>
<dbReference type="InterPro" id="IPR029061">
    <property type="entry name" value="THDP-binding"/>
</dbReference>
<organism evidence="5 6">
    <name type="scientific">Labrys miyagiensis</name>
    <dbReference type="NCBI Taxonomy" id="346912"/>
    <lineage>
        <taxon>Bacteria</taxon>
        <taxon>Pseudomonadati</taxon>
        <taxon>Pseudomonadota</taxon>
        <taxon>Alphaproteobacteria</taxon>
        <taxon>Hyphomicrobiales</taxon>
        <taxon>Xanthobacteraceae</taxon>
        <taxon>Labrys</taxon>
    </lineage>
</organism>
<protein>
    <submittedName>
        <fullName evidence="5">Transketolase</fullName>
    </submittedName>
</protein>
<evidence type="ECO:0000259" key="4">
    <source>
        <dbReference type="Pfam" id="PF00456"/>
    </source>
</evidence>
<dbReference type="Pfam" id="PF00456">
    <property type="entry name" value="Transketolase_N"/>
    <property type="match status" value="1"/>
</dbReference>
<dbReference type="Proteomes" id="UP001156882">
    <property type="component" value="Unassembled WGS sequence"/>
</dbReference>
<reference evidence="6" key="1">
    <citation type="journal article" date="2019" name="Int. J. Syst. Evol. Microbiol.">
        <title>The Global Catalogue of Microorganisms (GCM) 10K type strain sequencing project: providing services to taxonomists for standard genome sequencing and annotation.</title>
        <authorList>
            <consortium name="The Broad Institute Genomics Platform"/>
            <consortium name="The Broad Institute Genome Sequencing Center for Infectious Disease"/>
            <person name="Wu L."/>
            <person name="Ma J."/>
        </authorList>
    </citation>
    <scope>NUCLEOTIDE SEQUENCE [LARGE SCALE GENOMIC DNA]</scope>
    <source>
        <strain evidence="6">NBRC 101365</strain>
    </source>
</reference>
<evidence type="ECO:0000256" key="1">
    <source>
        <dbReference type="ARBA" id="ARBA00001964"/>
    </source>
</evidence>
<dbReference type="EMBL" id="BSPC01000054">
    <property type="protein sequence ID" value="GLS21747.1"/>
    <property type="molecule type" value="Genomic_DNA"/>
</dbReference>
<keyword evidence="3" id="KW-0786">Thiamine pyrophosphate</keyword>
<accession>A0ABQ6CU22</accession>
<dbReference type="Gene3D" id="3.40.50.970">
    <property type="match status" value="1"/>
</dbReference>
<dbReference type="PANTHER" id="PTHR47514:SF1">
    <property type="entry name" value="TRANSKETOLASE N-TERMINAL SECTION-RELATED"/>
    <property type="match status" value="1"/>
</dbReference>
<dbReference type="RefSeq" id="WP_284314752.1">
    <property type="nucleotide sequence ID" value="NZ_BSPC01000054.1"/>
</dbReference>
<comment type="similarity">
    <text evidence="2">Belongs to the transketolase family.</text>
</comment>
<comment type="caution">
    <text evidence="5">The sequence shown here is derived from an EMBL/GenBank/DDBJ whole genome shotgun (WGS) entry which is preliminary data.</text>
</comment>
<evidence type="ECO:0000313" key="5">
    <source>
        <dbReference type="EMBL" id="GLS21747.1"/>
    </source>
</evidence>
<evidence type="ECO:0000256" key="3">
    <source>
        <dbReference type="ARBA" id="ARBA00023052"/>
    </source>
</evidence>
<feature type="domain" description="Transketolase N-terminal" evidence="4">
    <location>
        <begin position="48"/>
        <end position="300"/>
    </location>
</feature>
<comment type="cofactor">
    <cofactor evidence="1">
        <name>thiamine diphosphate</name>
        <dbReference type="ChEBI" id="CHEBI:58937"/>
    </cofactor>
</comment>